<protein>
    <submittedName>
        <fullName evidence="2">Uncharacterized protein</fullName>
    </submittedName>
</protein>
<reference evidence="3" key="1">
    <citation type="journal article" date="2016" name="Nature">
        <title>The genome of the seagrass Zostera marina reveals angiosperm adaptation to the sea.</title>
        <authorList>
            <person name="Olsen J.L."/>
            <person name="Rouze P."/>
            <person name="Verhelst B."/>
            <person name="Lin Y.-C."/>
            <person name="Bayer T."/>
            <person name="Collen J."/>
            <person name="Dattolo E."/>
            <person name="De Paoli E."/>
            <person name="Dittami S."/>
            <person name="Maumus F."/>
            <person name="Michel G."/>
            <person name="Kersting A."/>
            <person name="Lauritano C."/>
            <person name="Lohaus R."/>
            <person name="Toepel M."/>
            <person name="Tonon T."/>
            <person name="Vanneste K."/>
            <person name="Amirebrahimi M."/>
            <person name="Brakel J."/>
            <person name="Bostroem C."/>
            <person name="Chovatia M."/>
            <person name="Grimwood J."/>
            <person name="Jenkins J.W."/>
            <person name="Jueterbock A."/>
            <person name="Mraz A."/>
            <person name="Stam W.T."/>
            <person name="Tice H."/>
            <person name="Bornberg-Bauer E."/>
            <person name="Green P.J."/>
            <person name="Pearson G.A."/>
            <person name="Procaccini G."/>
            <person name="Duarte C.M."/>
            <person name="Schmutz J."/>
            <person name="Reusch T.B.H."/>
            <person name="Van de Peer Y."/>
        </authorList>
    </citation>
    <scope>NUCLEOTIDE SEQUENCE [LARGE SCALE GENOMIC DNA]</scope>
    <source>
        <strain evidence="3">cv. Finnish</strain>
    </source>
</reference>
<dbReference type="Proteomes" id="UP000036987">
    <property type="component" value="Unassembled WGS sequence"/>
</dbReference>
<dbReference type="AlphaFoldDB" id="A0A0K9PPT8"/>
<gene>
    <name evidence="2" type="ORF">ZOSMA_18G00740</name>
</gene>
<accession>A0A0K9PPT8</accession>
<comment type="caution">
    <text evidence="2">The sequence shown here is derived from an EMBL/GenBank/DDBJ whole genome shotgun (WGS) entry which is preliminary data.</text>
</comment>
<evidence type="ECO:0000256" key="1">
    <source>
        <dbReference type="SAM" id="MobiDB-lite"/>
    </source>
</evidence>
<evidence type="ECO:0000313" key="3">
    <source>
        <dbReference type="Proteomes" id="UP000036987"/>
    </source>
</evidence>
<organism evidence="2 3">
    <name type="scientific">Zostera marina</name>
    <name type="common">Eelgrass</name>
    <dbReference type="NCBI Taxonomy" id="29655"/>
    <lineage>
        <taxon>Eukaryota</taxon>
        <taxon>Viridiplantae</taxon>
        <taxon>Streptophyta</taxon>
        <taxon>Embryophyta</taxon>
        <taxon>Tracheophyta</taxon>
        <taxon>Spermatophyta</taxon>
        <taxon>Magnoliopsida</taxon>
        <taxon>Liliopsida</taxon>
        <taxon>Zosteraceae</taxon>
        <taxon>Zostera</taxon>
    </lineage>
</organism>
<evidence type="ECO:0000313" key="2">
    <source>
        <dbReference type="EMBL" id="KMZ70979.1"/>
    </source>
</evidence>
<feature type="region of interest" description="Disordered" evidence="1">
    <location>
        <begin position="57"/>
        <end position="95"/>
    </location>
</feature>
<sequence length="251" mass="28762">MAMEPEPEQEFWEAETCSGCFPSASAKIPLDKQPRYPCLPTCSSYWHQEFYREQESSFPFRNSQSPEKRRSPSIHKFPPIVPNSTDYPLRSSPSPSTMYDHHNIEQLKVPAGCFMSQGVISLKEPENNFATVVFIPPPKEKDDYNGNIISGKTTPIPVCEDMLEQAKYTLSKAKIHVIEIIHRSDKTKDEVDIDHIDDIVDITNGIHQYHKRFQDIMMETERVTDSKYHFISDSNRTQYIPVPTAAGDNAH</sequence>
<dbReference type="EMBL" id="LFYR01000692">
    <property type="protein sequence ID" value="KMZ70979.1"/>
    <property type="molecule type" value="Genomic_DNA"/>
</dbReference>
<proteinExistence type="predicted"/>
<keyword evidence="3" id="KW-1185">Reference proteome</keyword>
<feature type="compositionally biased region" description="Polar residues" evidence="1">
    <location>
        <begin position="82"/>
        <end position="95"/>
    </location>
</feature>
<name>A0A0K9PPT8_ZOSMR</name>